<evidence type="ECO:0000313" key="4">
    <source>
        <dbReference type="Proteomes" id="UP001335729"/>
    </source>
</evidence>
<protein>
    <submittedName>
        <fullName evidence="3">Alpha/beta hydrolase</fullName>
    </submittedName>
</protein>
<keyword evidence="3" id="KW-0378">Hydrolase</keyword>
<dbReference type="SUPFAM" id="SSF53474">
    <property type="entry name" value="alpha/beta-Hydrolases"/>
    <property type="match status" value="1"/>
</dbReference>
<evidence type="ECO:0000259" key="2">
    <source>
        <dbReference type="Pfam" id="PF06259"/>
    </source>
</evidence>
<feature type="compositionally biased region" description="Basic and acidic residues" evidence="1">
    <location>
        <begin position="582"/>
        <end position="593"/>
    </location>
</feature>
<keyword evidence="4" id="KW-1185">Reference proteome</keyword>
<comment type="caution">
    <text evidence="3">The sequence shown here is derived from an EMBL/GenBank/DDBJ whole genome shotgun (WGS) entry which is preliminary data.</text>
</comment>
<sequence>MVAITIPAQPGETTEVKGSPASAEAMAQRLTNAANTVEGQQDFAEGGAKKDVGVKGGVWSGGGASAYLGAIAPFASETSTAYTGLTRGARALTVYGDKLTDLKRVHDELTDRRADLVRSISNFETEVRSWEGKEIPAATLADLQARSSALTEQVNTYTTDNTTLKTDTEANERSLVSGLGAFGGVATSGRSLAAQGYDPAVAIRSALDKVGKGANPQDLGRMSAEERARWWAGLTPAERDAALQEFPEYLGKGGEGLPPSVRDIASRQNLDRDISQAQAVLAAPFRGSPSPAHPDPGSKARSDAEKTLEKALTVRGALEDASERARGAPVYLYDYDAQAFGGDGKAVVGIGNLDTARHVSWNVPGLTTDITKTPNNVDAAINLYNAAGGAEAGVASVAWIGYDAPSGADTGAVAFSGAAEDGGNRLASDIEGFVAARDQMGLGQGEGAADKLDVHLIGHSYGSVTTGWAADDGRLAGDVDTITLIGSPGAGGAATAEEFGIGEKNVYVGSASDDTVTFLGGTAGGYPGLGGLGTDPATTDFGAERFRAEGGDTTLGIGSHTSYYQRGSESLDNLAEIASGHGEDISHEDRRSNWDVYGIGGDPARSRDGEGE</sequence>
<proteinExistence type="predicted"/>
<dbReference type="Pfam" id="PF06259">
    <property type="entry name" value="Abhydrolase_8"/>
    <property type="match status" value="1"/>
</dbReference>
<organism evidence="3 4">
    <name type="scientific">Gordonia prachuapensis</name>
    <dbReference type="NCBI Taxonomy" id="3115651"/>
    <lineage>
        <taxon>Bacteria</taxon>
        <taxon>Bacillati</taxon>
        <taxon>Actinomycetota</taxon>
        <taxon>Actinomycetes</taxon>
        <taxon>Mycobacteriales</taxon>
        <taxon>Gordoniaceae</taxon>
        <taxon>Gordonia</taxon>
    </lineage>
</organism>
<feature type="region of interest" description="Disordered" evidence="1">
    <location>
        <begin position="283"/>
        <end position="304"/>
    </location>
</feature>
<dbReference type="EMBL" id="JAZDUE010000016">
    <property type="protein sequence ID" value="MEE4025065.1"/>
    <property type="molecule type" value="Genomic_DNA"/>
</dbReference>
<reference evidence="3 4" key="1">
    <citation type="submission" date="2024-01" db="EMBL/GenBank/DDBJ databases">
        <title>Draft genome sequence of Gordonia sp. PKS22-38.</title>
        <authorList>
            <person name="Suphannarot A."/>
            <person name="Mingma R."/>
        </authorList>
    </citation>
    <scope>NUCLEOTIDE SEQUENCE [LARGE SCALE GENOMIC DNA]</scope>
    <source>
        <strain evidence="3 4">PKS22-38</strain>
    </source>
</reference>
<evidence type="ECO:0000313" key="3">
    <source>
        <dbReference type="EMBL" id="MEE4025065.1"/>
    </source>
</evidence>
<name>A0ABU7MXK7_9ACTN</name>
<dbReference type="GO" id="GO:0016787">
    <property type="term" value="F:hydrolase activity"/>
    <property type="evidence" value="ECO:0007669"/>
    <property type="project" value="UniProtKB-KW"/>
</dbReference>
<evidence type="ECO:0000256" key="1">
    <source>
        <dbReference type="SAM" id="MobiDB-lite"/>
    </source>
</evidence>
<dbReference type="InterPro" id="IPR029058">
    <property type="entry name" value="AB_hydrolase_fold"/>
</dbReference>
<dbReference type="Gene3D" id="3.40.50.1820">
    <property type="entry name" value="alpha/beta hydrolase"/>
    <property type="match status" value="1"/>
</dbReference>
<dbReference type="Proteomes" id="UP001335729">
    <property type="component" value="Unassembled WGS sequence"/>
</dbReference>
<accession>A0ABU7MXK7</accession>
<gene>
    <name evidence="3" type="ORF">V1Y59_18415</name>
</gene>
<feature type="region of interest" description="Disordered" evidence="1">
    <location>
        <begin position="582"/>
        <end position="612"/>
    </location>
</feature>
<dbReference type="InterPro" id="IPR010427">
    <property type="entry name" value="DUF1023"/>
</dbReference>
<feature type="domain" description="DUF1023" evidence="2">
    <location>
        <begin position="343"/>
        <end position="517"/>
    </location>
</feature>
<dbReference type="RefSeq" id="WP_330506407.1">
    <property type="nucleotide sequence ID" value="NZ_JAZDUE010000016.1"/>
</dbReference>